<feature type="compositionally biased region" description="Basic and acidic residues" evidence="5">
    <location>
        <begin position="473"/>
        <end position="493"/>
    </location>
</feature>
<accession>A0A8B7YF75</accession>
<proteinExistence type="predicted"/>
<evidence type="ECO:0000256" key="6">
    <source>
        <dbReference type="SAM" id="Phobius"/>
    </source>
</evidence>
<dbReference type="AlphaFoldDB" id="A0A8B7YF75"/>
<keyword evidence="4 6" id="KW-0472">Membrane</keyword>
<evidence type="ECO:0000259" key="7">
    <source>
        <dbReference type="Pfam" id="PF13906"/>
    </source>
</evidence>
<feature type="transmembrane region" description="Helical" evidence="6">
    <location>
        <begin position="601"/>
        <end position="621"/>
    </location>
</feature>
<protein>
    <submittedName>
        <fullName evidence="9">Cationic amino acid transporter 2-like isoform X1</fullName>
    </submittedName>
</protein>
<keyword evidence="3 6" id="KW-1133">Transmembrane helix</keyword>
<name>A0A8B7YF75_ACAPL</name>
<feature type="transmembrane region" description="Helical" evidence="6">
    <location>
        <begin position="287"/>
        <end position="309"/>
    </location>
</feature>
<evidence type="ECO:0000313" key="8">
    <source>
        <dbReference type="Proteomes" id="UP000694845"/>
    </source>
</evidence>
<reference evidence="9" key="1">
    <citation type="submission" date="2025-08" db="UniProtKB">
        <authorList>
            <consortium name="RefSeq"/>
        </authorList>
    </citation>
    <scope>IDENTIFICATION</scope>
</reference>
<feature type="transmembrane region" description="Helical" evidence="6">
    <location>
        <begin position="54"/>
        <end position="75"/>
    </location>
</feature>
<feature type="transmembrane region" description="Helical" evidence="6">
    <location>
        <begin position="565"/>
        <end position="589"/>
    </location>
</feature>
<evidence type="ECO:0000313" key="9">
    <source>
        <dbReference type="RefSeq" id="XP_022090301.1"/>
    </source>
</evidence>
<feature type="transmembrane region" description="Helical" evidence="6">
    <location>
        <begin position="329"/>
        <end position="360"/>
    </location>
</feature>
<dbReference type="OMA" id="EWAGTAM"/>
<dbReference type="SUPFAM" id="SSF103473">
    <property type="entry name" value="MFS general substrate transporter"/>
    <property type="match status" value="1"/>
</dbReference>
<dbReference type="Pfam" id="PF13906">
    <property type="entry name" value="AA_permease_C"/>
    <property type="match status" value="1"/>
</dbReference>
<feature type="transmembrane region" description="Helical" evidence="6">
    <location>
        <begin position="81"/>
        <end position="100"/>
    </location>
</feature>
<evidence type="ECO:0000256" key="1">
    <source>
        <dbReference type="ARBA" id="ARBA00004141"/>
    </source>
</evidence>
<gene>
    <name evidence="9" type="primary">LOC110979088</name>
</gene>
<feature type="region of interest" description="Disordered" evidence="5">
    <location>
        <begin position="445"/>
        <end position="529"/>
    </location>
</feature>
<feature type="transmembrane region" description="Helical" evidence="6">
    <location>
        <begin position="633"/>
        <end position="654"/>
    </location>
</feature>
<dbReference type="Gene3D" id="1.20.1740.10">
    <property type="entry name" value="Amino acid/polyamine transporter I"/>
    <property type="match status" value="2"/>
</dbReference>
<dbReference type="InterPro" id="IPR029485">
    <property type="entry name" value="CAT_C"/>
</dbReference>
<dbReference type="Proteomes" id="UP000694845">
    <property type="component" value="Unplaced"/>
</dbReference>
<dbReference type="InterPro" id="IPR036259">
    <property type="entry name" value="MFS_trans_sf"/>
</dbReference>
<feature type="transmembrane region" description="Helical" evidence="6">
    <location>
        <begin position="209"/>
        <end position="229"/>
    </location>
</feature>
<dbReference type="RefSeq" id="XP_022090301.1">
    <property type="nucleotide sequence ID" value="XM_022234609.1"/>
</dbReference>
<dbReference type="InterPro" id="IPR002293">
    <property type="entry name" value="AA/rel_permease1"/>
</dbReference>
<dbReference type="GeneID" id="110979088"/>
<organism evidence="8 9">
    <name type="scientific">Acanthaster planci</name>
    <name type="common">Crown-of-thorns starfish</name>
    <dbReference type="NCBI Taxonomy" id="133434"/>
    <lineage>
        <taxon>Eukaryota</taxon>
        <taxon>Metazoa</taxon>
        <taxon>Echinodermata</taxon>
        <taxon>Eleutherozoa</taxon>
        <taxon>Asterozoa</taxon>
        <taxon>Asteroidea</taxon>
        <taxon>Valvatacea</taxon>
        <taxon>Valvatida</taxon>
        <taxon>Acanthasteridae</taxon>
        <taxon>Acanthaster</taxon>
    </lineage>
</organism>
<feature type="transmembrane region" description="Helical" evidence="6">
    <location>
        <begin position="120"/>
        <end position="143"/>
    </location>
</feature>
<dbReference type="PANTHER" id="PTHR43243">
    <property type="entry name" value="INNER MEMBRANE TRANSPORTER YGJI-RELATED"/>
    <property type="match status" value="1"/>
</dbReference>
<evidence type="ECO:0000256" key="3">
    <source>
        <dbReference type="ARBA" id="ARBA00022989"/>
    </source>
</evidence>
<evidence type="ECO:0000256" key="2">
    <source>
        <dbReference type="ARBA" id="ARBA00022692"/>
    </source>
</evidence>
<feature type="domain" description="Cationic amino acid transporter C-terminal" evidence="7">
    <location>
        <begin position="632"/>
        <end position="682"/>
    </location>
</feature>
<feature type="transmembrane region" description="Helical" evidence="6">
    <location>
        <begin position="249"/>
        <end position="267"/>
    </location>
</feature>
<sequence length="732" mass="79989">MGDCAGSAGQFCRSFFARLSRTKQVQQTTLSARRQERPSSPEGARCVPCKLARYGVGHGGSLAVGVFVIVGYVAGELTGPSALLSLVIAVLACLITGYCYAEYTSHYPTRSMPASPYHYIYMLSGEFPAVVGCWCQILVYLTVSALLGRSISSNFDYIIGNPIQNFTIVALEDTAASVYIPEPDLLALAVVVVVALLVSVGGKPSSLSNAIFSVVSCILVLAIIVLAGIQLTNQRFQLTANIFPEGHKGVFRGAAVLIFLFSSYDVISTSSKSSGSSSSQIAHALALSSIINLVFYLVLAMFCVLVVPFSWTNEEPIMARLFGIQWGNWAMYTVGISAILCLGSALFNNMCSLVYSVFLLGNDGLAFRFLGKLVSRLQSPFLTAVIFGIICGVVAVVLNQETLLELMAVGLLVKQLLVCACTLSHRYQKIKFDVNENINLEDILRNGEMTTPETEGKTEPVQRNGGPHHHAERKALPRPEAEERPSAEGKTEKGNSPAVVDASQSNGKSVRFRDETSDSSGGSDIEETDIDAIVEEYQDRLRLASVKHLESPHSSRNKVKSPTMFTSNIAAGFSLLVCLWIAVMAAILTQRVPYVQEVEPWTISGSFVVLVAIIVCLVVIVTQPRREVKPIFMTPLFPLLPLLGISANICLLFFVSAKTWLIFVVWLILGLCVYFCYGICHSVEARRYSCRLPDEERILLPSIPEQAMHQEFVKGQMPKRQNIGYKDFHETP</sequence>
<dbReference type="PANTHER" id="PTHR43243:SF20">
    <property type="entry name" value="CATIONIC AMINO ACID TRANSPORTER 3"/>
    <property type="match status" value="1"/>
</dbReference>
<feature type="transmembrane region" description="Helical" evidence="6">
    <location>
        <begin position="660"/>
        <end position="680"/>
    </location>
</feature>
<comment type="subcellular location">
    <subcellularLocation>
        <location evidence="1">Membrane</location>
        <topology evidence="1">Multi-pass membrane protein</topology>
    </subcellularLocation>
</comment>
<dbReference type="GO" id="GO:0005886">
    <property type="term" value="C:plasma membrane"/>
    <property type="evidence" value="ECO:0007669"/>
    <property type="project" value="TreeGrafter"/>
</dbReference>
<dbReference type="KEGG" id="aplc:110979088"/>
<dbReference type="Pfam" id="PF13520">
    <property type="entry name" value="AA_permease_2"/>
    <property type="match status" value="1"/>
</dbReference>
<evidence type="ECO:0000256" key="5">
    <source>
        <dbReference type="SAM" id="MobiDB-lite"/>
    </source>
</evidence>
<keyword evidence="8" id="KW-1185">Reference proteome</keyword>
<dbReference type="OrthoDB" id="10049891at2759"/>
<feature type="transmembrane region" description="Helical" evidence="6">
    <location>
        <begin position="381"/>
        <end position="398"/>
    </location>
</feature>
<evidence type="ECO:0000256" key="4">
    <source>
        <dbReference type="ARBA" id="ARBA00023136"/>
    </source>
</evidence>
<feature type="transmembrane region" description="Helical" evidence="6">
    <location>
        <begin position="185"/>
        <end position="202"/>
    </location>
</feature>
<dbReference type="GO" id="GO:0015171">
    <property type="term" value="F:amino acid transmembrane transporter activity"/>
    <property type="evidence" value="ECO:0007669"/>
    <property type="project" value="TreeGrafter"/>
</dbReference>
<keyword evidence="2 6" id="KW-0812">Transmembrane</keyword>